<dbReference type="InterPro" id="IPR029753">
    <property type="entry name" value="D-isomer_DH_CS"/>
</dbReference>
<evidence type="ECO:0000259" key="3">
    <source>
        <dbReference type="Pfam" id="PF02826"/>
    </source>
</evidence>
<feature type="domain" description="D-isomer specific 2-hydroxyacid dehydrogenase NAD-binding" evidence="3">
    <location>
        <begin position="107"/>
        <end position="278"/>
    </location>
</feature>
<dbReference type="InterPro" id="IPR006140">
    <property type="entry name" value="D-isomer_DH_NAD-bd"/>
</dbReference>
<evidence type="ECO:0000313" key="4">
    <source>
        <dbReference type="EMBL" id="EMR04465.1"/>
    </source>
</evidence>
<dbReference type="RefSeq" id="WP_009193772.1">
    <property type="nucleotide sequence ID" value="NZ_AODQ01000005.1"/>
</dbReference>
<dbReference type="CDD" id="cd12164">
    <property type="entry name" value="GDH_like_2"/>
    <property type="match status" value="1"/>
</dbReference>
<dbReference type="STRING" id="1279009.ADICEAN_00363"/>
<dbReference type="InterPro" id="IPR036291">
    <property type="entry name" value="NAD(P)-bd_dom_sf"/>
</dbReference>
<dbReference type="EC" id="1.1.1.79" evidence="4"/>
<dbReference type="Gene3D" id="3.40.50.720">
    <property type="entry name" value="NAD(P)-binding Rossmann-like Domain"/>
    <property type="match status" value="2"/>
</dbReference>
<dbReference type="GO" id="GO:0030267">
    <property type="term" value="F:glyoxylate reductase (NADPH) activity"/>
    <property type="evidence" value="ECO:0007669"/>
    <property type="project" value="UniProtKB-EC"/>
</dbReference>
<protein>
    <submittedName>
        <fullName evidence="4">Glyoxylate/hydroxypyruvate reductase A</fullName>
        <ecNumber evidence="4">1.1.1.79</ecNumber>
    </submittedName>
</protein>
<keyword evidence="1 4" id="KW-0560">Oxidoreductase</keyword>
<gene>
    <name evidence="4" type="primary">ghrA</name>
    <name evidence="4" type="ORF">ADICEAN_00363</name>
</gene>
<dbReference type="SUPFAM" id="SSF51735">
    <property type="entry name" value="NAD(P)-binding Rossmann-fold domains"/>
    <property type="match status" value="1"/>
</dbReference>
<dbReference type="PANTHER" id="PTHR43333:SF1">
    <property type="entry name" value="D-ISOMER SPECIFIC 2-HYDROXYACID DEHYDROGENASE NAD-BINDING DOMAIN-CONTAINING PROTEIN"/>
    <property type="match status" value="1"/>
</dbReference>
<dbReference type="eggNOG" id="COG0111">
    <property type="taxonomic scope" value="Bacteria"/>
</dbReference>
<reference evidence="4 5" key="1">
    <citation type="journal article" date="2013" name="Genome Announc.">
        <title>Draft Genome Sequence of Cesiribacter andamanensis Strain AMV16T, Isolated from a Soil Sample from a Mud Volcano in the Andaman Islands, India.</title>
        <authorList>
            <person name="Shivaji S."/>
            <person name="Ara S."/>
            <person name="Begum Z."/>
            <person name="Srinivas T.N."/>
            <person name="Singh A."/>
            <person name="Kumar Pinnaka A."/>
        </authorList>
    </citation>
    <scope>NUCLEOTIDE SEQUENCE [LARGE SCALE GENOMIC DNA]</scope>
    <source>
        <strain evidence="4 5">AMV16</strain>
    </source>
</reference>
<keyword evidence="2" id="KW-0520">NAD</keyword>
<keyword evidence="4" id="KW-0670">Pyruvate</keyword>
<comment type="caution">
    <text evidence="4">The sequence shown here is derived from an EMBL/GenBank/DDBJ whole genome shotgun (WGS) entry which is preliminary data.</text>
</comment>
<organism evidence="4 5">
    <name type="scientific">Cesiribacter andamanensis AMV16</name>
    <dbReference type="NCBI Taxonomy" id="1279009"/>
    <lineage>
        <taxon>Bacteria</taxon>
        <taxon>Pseudomonadati</taxon>
        <taxon>Bacteroidota</taxon>
        <taxon>Cytophagia</taxon>
        <taxon>Cytophagales</taxon>
        <taxon>Cesiribacteraceae</taxon>
        <taxon>Cesiribacter</taxon>
    </lineage>
</organism>
<dbReference type="GO" id="GO:0051287">
    <property type="term" value="F:NAD binding"/>
    <property type="evidence" value="ECO:0007669"/>
    <property type="project" value="InterPro"/>
</dbReference>
<dbReference type="AlphaFoldDB" id="M7NRZ1"/>
<dbReference type="SUPFAM" id="SSF52283">
    <property type="entry name" value="Formate/glycerate dehydrogenase catalytic domain-like"/>
    <property type="match status" value="1"/>
</dbReference>
<dbReference type="Pfam" id="PF02826">
    <property type="entry name" value="2-Hacid_dh_C"/>
    <property type="match status" value="1"/>
</dbReference>
<name>M7NRZ1_9BACT</name>
<dbReference type="PROSITE" id="PS00671">
    <property type="entry name" value="D_2_HYDROXYACID_DH_3"/>
    <property type="match status" value="1"/>
</dbReference>
<sequence>MSLVIIAPSKKNTRFWQQSLSESLAQLGLRVNVEIWPEVEKPEEVLMAVTWKHPGESLYAYPHLRVVSSMGAGVDHILKDEHLPLHWQVVRIVDQELTTSMSNYLLAAVLNYHKQMYRYLQLQQHQQWGYTETPEIPLKPGILGLGELGQDIARKLQALGFDVAGYSRSPKELEGIHTYAGEGELDAFLQRVNLLICLLPLTRQTRGFLNRALFARCQPGTYLINVARGEHLVEEDLLEALQQGQLAGATLDVFRQEPLPADHPFWKQPDIVITPHIASVTKPEAAIPQVAENYRRMIRNEPLLNKIDRLAGY</sequence>
<accession>M7NRZ1</accession>
<dbReference type="OrthoDB" id="9805416at2"/>
<dbReference type="Proteomes" id="UP000011910">
    <property type="component" value="Unassembled WGS sequence"/>
</dbReference>
<dbReference type="PANTHER" id="PTHR43333">
    <property type="entry name" value="2-HACID_DH_C DOMAIN-CONTAINING PROTEIN"/>
    <property type="match status" value="1"/>
</dbReference>
<dbReference type="EMBL" id="AODQ01000005">
    <property type="protein sequence ID" value="EMR04465.1"/>
    <property type="molecule type" value="Genomic_DNA"/>
</dbReference>
<evidence type="ECO:0000313" key="5">
    <source>
        <dbReference type="Proteomes" id="UP000011910"/>
    </source>
</evidence>
<dbReference type="PATRIC" id="fig|1279009.4.peg.364"/>
<evidence type="ECO:0000256" key="1">
    <source>
        <dbReference type="ARBA" id="ARBA00023002"/>
    </source>
</evidence>
<proteinExistence type="predicted"/>
<keyword evidence="5" id="KW-1185">Reference proteome</keyword>
<evidence type="ECO:0000256" key="2">
    <source>
        <dbReference type="ARBA" id="ARBA00023027"/>
    </source>
</evidence>